<dbReference type="RefSeq" id="WP_100277816.1">
    <property type="nucleotide sequence ID" value="NZ_CP018799.1"/>
</dbReference>
<keyword evidence="2" id="KW-0472">Membrane</keyword>
<dbReference type="Proteomes" id="UP000231701">
    <property type="component" value="Chromosome"/>
</dbReference>
<gene>
    <name evidence="3" type="ORF">Ga0123461_1578</name>
</gene>
<accession>A0A2K8L2C0</accession>
<dbReference type="AlphaFoldDB" id="A0A2K8L2C0"/>
<evidence type="ECO:0000313" key="4">
    <source>
        <dbReference type="Proteomes" id="UP000231701"/>
    </source>
</evidence>
<name>A0A2K8L2C0_MARES</name>
<organism evidence="3 4">
    <name type="scientific">Mariprofundus aestuarium</name>
    <dbReference type="NCBI Taxonomy" id="1921086"/>
    <lineage>
        <taxon>Bacteria</taxon>
        <taxon>Pseudomonadati</taxon>
        <taxon>Pseudomonadota</taxon>
        <taxon>Candidatius Mariprofundia</taxon>
        <taxon>Mariprofundales</taxon>
        <taxon>Mariprofundaceae</taxon>
        <taxon>Mariprofundus</taxon>
    </lineage>
</organism>
<reference evidence="3 4" key="1">
    <citation type="submission" date="2016-12" db="EMBL/GenBank/DDBJ databases">
        <title>Isolation and genomic insights into novel planktonic Zetaproteobacteria from stratified waters of the Chesapeake Bay.</title>
        <authorList>
            <person name="McAllister S.M."/>
            <person name="Kato S."/>
            <person name="Chan C.S."/>
            <person name="Chiu B.K."/>
            <person name="Field E.K."/>
        </authorList>
    </citation>
    <scope>NUCLEOTIDE SEQUENCE [LARGE SCALE GENOMIC DNA]</scope>
    <source>
        <strain evidence="3 4">CP-5</strain>
    </source>
</reference>
<feature type="transmembrane region" description="Helical" evidence="2">
    <location>
        <begin position="28"/>
        <end position="48"/>
    </location>
</feature>
<keyword evidence="2" id="KW-0812">Transmembrane</keyword>
<evidence type="ECO:0000256" key="2">
    <source>
        <dbReference type="SAM" id="Phobius"/>
    </source>
</evidence>
<dbReference type="KEGG" id="maes:Ga0123461_1578"/>
<keyword evidence="4" id="KW-1185">Reference proteome</keyword>
<feature type="compositionally biased region" description="Basic and acidic residues" evidence="1">
    <location>
        <begin position="71"/>
        <end position="86"/>
    </location>
</feature>
<proteinExistence type="predicted"/>
<sequence length="86" mass="8834">MKDLNSFCNHRLTSSLHSNEQGVSTVEYAIIISSLSIAATIILVFLGAQIEGSFNNLADTFGSAMDAGGDSGRDGGGKDGGGSKDH</sequence>
<protein>
    <submittedName>
        <fullName evidence="3">Flp pilus assembly protein, pilin Flp</fullName>
    </submittedName>
</protein>
<feature type="region of interest" description="Disordered" evidence="1">
    <location>
        <begin position="65"/>
        <end position="86"/>
    </location>
</feature>
<dbReference type="EMBL" id="CP018799">
    <property type="protein sequence ID" value="ATX79991.1"/>
    <property type="molecule type" value="Genomic_DNA"/>
</dbReference>
<evidence type="ECO:0000256" key="1">
    <source>
        <dbReference type="SAM" id="MobiDB-lite"/>
    </source>
</evidence>
<evidence type="ECO:0000313" key="3">
    <source>
        <dbReference type="EMBL" id="ATX79991.1"/>
    </source>
</evidence>
<keyword evidence="2" id="KW-1133">Transmembrane helix</keyword>